<keyword evidence="7" id="KW-1185">Reference proteome</keyword>
<evidence type="ECO:0000256" key="1">
    <source>
        <dbReference type="ARBA" id="ARBA00004651"/>
    </source>
</evidence>
<keyword evidence="5 6" id="KW-0472">Membrane</keyword>
<name>A0A6I9WUJ2_9HYME</name>
<evidence type="ECO:0000313" key="7">
    <source>
        <dbReference type="Proteomes" id="UP000504615"/>
    </source>
</evidence>
<dbReference type="GO" id="GO:0050909">
    <property type="term" value="P:sensory perception of taste"/>
    <property type="evidence" value="ECO:0007669"/>
    <property type="project" value="InterPro"/>
</dbReference>
<keyword evidence="3 6" id="KW-0812">Transmembrane</keyword>
<dbReference type="OrthoDB" id="6366728at2759"/>
<feature type="non-terminal residue" evidence="8">
    <location>
        <position position="1"/>
    </location>
</feature>
<evidence type="ECO:0000256" key="6">
    <source>
        <dbReference type="SAM" id="Phobius"/>
    </source>
</evidence>
<dbReference type="GeneID" id="105434036"/>
<dbReference type="AlphaFoldDB" id="A0A6I9WUJ2"/>
<proteinExistence type="predicted"/>
<dbReference type="GO" id="GO:0005886">
    <property type="term" value="C:plasma membrane"/>
    <property type="evidence" value="ECO:0007669"/>
    <property type="project" value="UniProtKB-SubCell"/>
</dbReference>
<evidence type="ECO:0000313" key="8">
    <source>
        <dbReference type="RefSeq" id="XP_011647912.1"/>
    </source>
</evidence>
<dbReference type="Proteomes" id="UP000504615">
    <property type="component" value="Unplaced"/>
</dbReference>
<keyword evidence="4 6" id="KW-1133">Transmembrane helix</keyword>
<evidence type="ECO:0000256" key="4">
    <source>
        <dbReference type="ARBA" id="ARBA00022989"/>
    </source>
</evidence>
<organism evidence="7 8">
    <name type="scientific">Pogonomyrmex barbatus</name>
    <name type="common">red harvester ant</name>
    <dbReference type="NCBI Taxonomy" id="144034"/>
    <lineage>
        <taxon>Eukaryota</taxon>
        <taxon>Metazoa</taxon>
        <taxon>Ecdysozoa</taxon>
        <taxon>Arthropoda</taxon>
        <taxon>Hexapoda</taxon>
        <taxon>Insecta</taxon>
        <taxon>Pterygota</taxon>
        <taxon>Neoptera</taxon>
        <taxon>Endopterygota</taxon>
        <taxon>Hymenoptera</taxon>
        <taxon>Apocrita</taxon>
        <taxon>Aculeata</taxon>
        <taxon>Formicoidea</taxon>
        <taxon>Formicidae</taxon>
        <taxon>Myrmicinae</taxon>
        <taxon>Pogonomyrmex</taxon>
    </lineage>
</organism>
<evidence type="ECO:0000256" key="2">
    <source>
        <dbReference type="ARBA" id="ARBA00022475"/>
    </source>
</evidence>
<dbReference type="Pfam" id="PF08395">
    <property type="entry name" value="7tm_7"/>
    <property type="match status" value="1"/>
</dbReference>
<gene>
    <name evidence="8" type="primary">LOC105434036</name>
</gene>
<keyword evidence="2" id="KW-1003">Cell membrane</keyword>
<evidence type="ECO:0000256" key="3">
    <source>
        <dbReference type="ARBA" id="ARBA00022692"/>
    </source>
</evidence>
<comment type="subcellular location">
    <subcellularLocation>
        <location evidence="1">Cell membrane</location>
        <topology evidence="1">Multi-pass membrane protein</topology>
    </subcellularLocation>
</comment>
<accession>A0A6I9WUJ2</accession>
<sequence>NNGFICFQKTILSLHNDLMIAAENLGSLYSLSLLLWLGNLTLHTINSMYFIIKWILINNWDRVTWPLTFCLSNWLFGFLLQLVLLHIACDFTSSQANCMGSILIEWQVRMIKNEDCIELLLQFLNRRLQFSAGGCFYVNLPLLRSVCKKSKQCKIPYI</sequence>
<evidence type="ECO:0000256" key="5">
    <source>
        <dbReference type="ARBA" id="ARBA00023136"/>
    </source>
</evidence>
<reference evidence="8" key="1">
    <citation type="submission" date="2025-08" db="UniProtKB">
        <authorList>
            <consortium name="RefSeq"/>
        </authorList>
    </citation>
    <scope>IDENTIFICATION</scope>
</reference>
<dbReference type="RefSeq" id="XP_011647912.1">
    <property type="nucleotide sequence ID" value="XM_011649610.1"/>
</dbReference>
<protein>
    <submittedName>
        <fullName evidence="8">Uncharacterized protein LOC105434036</fullName>
    </submittedName>
</protein>
<dbReference type="InterPro" id="IPR013604">
    <property type="entry name" value="7TM_chemorcpt"/>
</dbReference>
<dbReference type="KEGG" id="pbar:105434036"/>
<feature type="transmembrane region" description="Helical" evidence="6">
    <location>
        <begin position="64"/>
        <end position="88"/>
    </location>
</feature>